<gene>
    <name evidence="1" type="ORF">COW36_03070</name>
</gene>
<sequence length="87" mass="9861">MEHAGGPAVKDSTPLAGGAEVYDIGEVATLKNFWFNPDRPDFFRPLSPPQNRDLNLSPTQPYAQTWKREADKQCPLRFCLKLNLIFL</sequence>
<dbReference type="EMBL" id="PFFQ01000007">
    <property type="protein sequence ID" value="PIW18875.1"/>
    <property type="molecule type" value="Genomic_DNA"/>
</dbReference>
<evidence type="ECO:0000313" key="1">
    <source>
        <dbReference type="EMBL" id="PIW18875.1"/>
    </source>
</evidence>
<dbReference type="Proteomes" id="UP000231019">
    <property type="component" value="Unassembled WGS sequence"/>
</dbReference>
<organism evidence="1 2">
    <name type="scientific">bacterium (Candidatus Blackallbacteria) CG17_big_fil_post_rev_8_21_14_2_50_48_46</name>
    <dbReference type="NCBI Taxonomy" id="2014261"/>
    <lineage>
        <taxon>Bacteria</taxon>
        <taxon>Candidatus Blackallbacteria</taxon>
    </lineage>
</organism>
<reference evidence="1 2" key="1">
    <citation type="submission" date="2017-09" db="EMBL/GenBank/DDBJ databases">
        <title>Depth-based differentiation of microbial function through sediment-hosted aquifers and enrichment of novel symbionts in the deep terrestrial subsurface.</title>
        <authorList>
            <person name="Probst A.J."/>
            <person name="Ladd B."/>
            <person name="Jarett J.K."/>
            <person name="Geller-Mcgrath D.E."/>
            <person name="Sieber C.M."/>
            <person name="Emerson J.B."/>
            <person name="Anantharaman K."/>
            <person name="Thomas B.C."/>
            <person name="Malmstrom R."/>
            <person name="Stieglmeier M."/>
            <person name="Klingl A."/>
            <person name="Woyke T."/>
            <person name="Ryan C.M."/>
            <person name="Banfield J.F."/>
        </authorList>
    </citation>
    <scope>NUCLEOTIDE SEQUENCE [LARGE SCALE GENOMIC DNA]</scope>
    <source>
        <strain evidence="1">CG17_big_fil_post_rev_8_21_14_2_50_48_46</strain>
    </source>
</reference>
<evidence type="ECO:0000313" key="2">
    <source>
        <dbReference type="Proteomes" id="UP000231019"/>
    </source>
</evidence>
<accession>A0A2M7G9R8</accession>
<proteinExistence type="predicted"/>
<name>A0A2M7G9R8_9BACT</name>
<comment type="caution">
    <text evidence="1">The sequence shown here is derived from an EMBL/GenBank/DDBJ whole genome shotgun (WGS) entry which is preliminary data.</text>
</comment>
<protein>
    <submittedName>
        <fullName evidence="1">Uncharacterized protein</fullName>
    </submittedName>
</protein>
<dbReference type="AlphaFoldDB" id="A0A2M7G9R8"/>